<accession>A0A5C6SFB9</accession>
<evidence type="ECO:0000259" key="4">
    <source>
        <dbReference type="Pfam" id="PF22974"/>
    </source>
</evidence>
<reference evidence="5 6" key="1">
    <citation type="submission" date="2019-07" db="EMBL/GenBank/DDBJ databases">
        <title>The First High-Quality Draft Genome Sequence of the Causal Agent of the Current Panama Disease Epidemic.</title>
        <authorList>
            <person name="Warmington R.J."/>
            <person name="Kay W."/>
            <person name="Jeffries A."/>
            <person name="Bebber D."/>
            <person name="Moore K."/>
            <person name="Studholme D.J."/>
        </authorList>
    </citation>
    <scope>NUCLEOTIDE SEQUENCE [LARGE SCALE GENOMIC DNA]</scope>
    <source>
        <strain evidence="5 6">TR4</strain>
    </source>
</reference>
<dbReference type="Gene3D" id="3.90.1200.10">
    <property type="match status" value="1"/>
</dbReference>
<feature type="compositionally biased region" description="Low complexity" evidence="1">
    <location>
        <begin position="72"/>
        <end position="84"/>
    </location>
</feature>
<sequence>MRTSFSSILFSLWLLCLGVLAHDESCGCTVKYIVVEMPSQTVAAQTKPPTVTSVQTKPTNIRSKPNQTTVRASSTSAHHNTTATFLPKPPAKVDLSNPENAVPKKNISMSYGDVEKPRNQTFPALNTTAPKGAIDMDLVMNHPAVVLDHIDAIVSVECTADFVKVQFGKSAAFEKAIDTWSDDEPFILITNNMGNCKTDIGQAFYLVDGVTTDKGDKTITCHAAEQELADIAEETCEMSFTSIPATKLTKRLTLNPSLSLNFGTGLERDTVLFQEQPWVTIKAEKAEFSSTVSFSGRAKYNFWRFKMEHLYFDLDTHFSADVALAADVAAAWSRSILYDPDTLTYTLVEVPGILSLGPGLSFAVGVDVDTSAAVAVRAGAGIAIPAANVHLDFLDSGKNAATGWEPQYTSYANITESVEVGLNASASLTVQLTFKLLGGLVDLSSGLTATPEFVNKFTLDAAQSAHASNDGAGVNLLDAEKVAPAATPGSELAAVNEPKDCGVSFKSDFIFDLEGFATKWWKANLYHVEVPITDVSAWLNTTPYAASLLEPLAGGQANFTYRAHLINPLNDGTAEVVVKHGEPYMARHPANAVTVNRCDVEGEILSELSTNPIDVAQSGSITYAVRTTTSHAYDAETKTLVLEYLPNVVDLRTYSLNHFPFPTPECLRKPAHELGKVLAIYMVKFHDMAREIVQNSLKQKHTQQLSGFNRAIDSSNDMQRLKHWINFDWMIDRVDQFPGILLEAKDTLHLVKNMALKELSDPSADLTLIHGDYHPQNILLEDARLEPATTRTLYVIDWENSQVGVPSLDHGGMLGEIYVLWKYKNIDAGLWMLQGYAEGLGPQTEDAAWRVALQVGVHLLSFGTLASGWGTTEEVEDMARLARDVIVKAWTRDRSWFDKSDFACLFAGTPQD</sequence>
<comment type="caution">
    <text evidence="5">The sequence shown here is derived from an EMBL/GenBank/DDBJ whole genome shotgun (WGS) entry which is preliminary data.</text>
</comment>
<dbReference type="Gene3D" id="3.30.200.20">
    <property type="entry name" value="Phosphorylase Kinase, domain 1"/>
    <property type="match status" value="1"/>
</dbReference>
<feature type="region of interest" description="Disordered" evidence="1">
    <location>
        <begin position="46"/>
        <end position="99"/>
    </location>
</feature>
<evidence type="ECO:0000256" key="2">
    <source>
        <dbReference type="SAM" id="SignalP"/>
    </source>
</evidence>
<dbReference type="Pfam" id="PF01636">
    <property type="entry name" value="APH"/>
    <property type="match status" value="1"/>
</dbReference>
<dbReference type="SUPFAM" id="SSF56112">
    <property type="entry name" value="Protein kinase-like (PK-like)"/>
    <property type="match status" value="1"/>
</dbReference>
<dbReference type="InterPro" id="IPR002575">
    <property type="entry name" value="Aminoglycoside_PTrfase"/>
</dbReference>
<dbReference type="InterPro" id="IPR011009">
    <property type="entry name" value="Kinase-like_dom_sf"/>
</dbReference>
<dbReference type="Pfam" id="PF22974">
    <property type="entry name" value="DUF7029"/>
    <property type="match status" value="1"/>
</dbReference>
<gene>
    <name evidence="5" type="ORF">FocTR4_00011545</name>
</gene>
<dbReference type="Proteomes" id="UP000321331">
    <property type="component" value="Unassembled WGS sequence"/>
</dbReference>
<feature type="chain" id="PRO_5022757170" evidence="2">
    <location>
        <begin position="22"/>
        <end position="912"/>
    </location>
</feature>
<evidence type="ECO:0000256" key="1">
    <source>
        <dbReference type="SAM" id="MobiDB-lite"/>
    </source>
</evidence>
<evidence type="ECO:0000313" key="6">
    <source>
        <dbReference type="Proteomes" id="UP000321331"/>
    </source>
</evidence>
<evidence type="ECO:0000313" key="5">
    <source>
        <dbReference type="EMBL" id="TXB96548.1"/>
    </source>
</evidence>
<evidence type="ECO:0000259" key="3">
    <source>
        <dbReference type="Pfam" id="PF01636"/>
    </source>
</evidence>
<protein>
    <submittedName>
        <fullName evidence="5">Uncharacterized protein</fullName>
    </submittedName>
</protein>
<feature type="domain" description="Aminoglycoside phosphotransferase" evidence="3">
    <location>
        <begin position="583"/>
        <end position="814"/>
    </location>
</feature>
<feature type="compositionally biased region" description="Polar residues" evidence="1">
    <location>
        <begin position="46"/>
        <end position="71"/>
    </location>
</feature>
<name>A0A5C6SFB9_FUSOC</name>
<keyword evidence="2" id="KW-0732">Signal</keyword>
<feature type="domain" description="DUF7029" evidence="4">
    <location>
        <begin position="140"/>
        <end position="234"/>
    </location>
</feature>
<dbReference type="EMBL" id="VMNF01000014">
    <property type="protein sequence ID" value="TXB96548.1"/>
    <property type="molecule type" value="Genomic_DNA"/>
</dbReference>
<feature type="signal peptide" evidence="2">
    <location>
        <begin position="1"/>
        <end position="21"/>
    </location>
</feature>
<organism evidence="5 6">
    <name type="scientific">Fusarium oxysporum f. sp. cubense</name>
    <dbReference type="NCBI Taxonomy" id="61366"/>
    <lineage>
        <taxon>Eukaryota</taxon>
        <taxon>Fungi</taxon>
        <taxon>Dikarya</taxon>
        <taxon>Ascomycota</taxon>
        <taxon>Pezizomycotina</taxon>
        <taxon>Sordariomycetes</taxon>
        <taxon>Hypocreomycetidae</taxon>
        <taxon>Hypocreales</taxon>
        <taxon>Nectriaceae</taxon>
        <taxon>Fusarium</taxon>
        <taxon>Fusarium oxysporum species complex</taxon>
    </lineage>
</organism>
<dbReference type="InterPro" id="IPR054293">
    <property type="entry name" value="DUF7029"/>
</dbReference>
<dbReference type="AlphaFoldDB" id="A0A5C6SFB9"/>
<proteinExistence type="predicted"/>